<dbReference type="Pfam" id="PF03184">
    <property type="entry name" value="DDE_1"/>
    <property type="match status" value="1"/>
</dbReference>
<evidence type="ECO:0000259" key="2">
    <source>
        <dbReference type="Pfam" id="PF03184"/>
    </source>
</evidence>
<sequence>MQLHSQGQPISGPFNCVNYLEMNEKIVGNPDFKATTGWLMRFKSTTVDMELGNWIFRAKIKAMYTMQTKLIYIGRKCQQSLRMKCQHLAIRQANHATFANHREVFKSAVLKGIKKLPVIYKKQNNSWMVTNIFIKWYYTVFIPEIKQYQIATGKSVSVLLLIDNAPSNPSNISMEKENGKFKVAFSLLAMKKCTTTVHRNGLEAAYMTAEAWATLKDTTLAKSWNKLLPSEETITASEELPNKCDQKDIQDWLVDDPGHQLLTDDEIIESVVDDQGSSENEEELRDDNQVDKGPSNEEIFH</sequence>
<protein>
    <recommendedName>
        <fullName evidence="2">DDE-1 domain-containing protein</fullName>
    </recommendedName>
</protein>
<evidence type="ECO:0000256" key="1">
    <source>
        <dbReference type="SAM" id="MobiDB-lite"/>
    </source>
</evidence>
<accession>A0ABY6KEC0</accession>
<proteinExistence type="predicted"/>
<feature type="domain" description="DDE-1" evidence="2">
    <location>
        <begin position="107"/>
        <end position="180"/>
    </location>
</feature>
<evidence type="ECO:0000313" key="3">
    <source>
        <dbReference type="EMBL" id="UYV66556.1"/>
    </source>
</evidence>
<feature type="region of interest" description="Disordered" evidence="1">
    <location>
        <begin position="272"/>
        <end position="301"/>
    </location>
</feature>
<dbReference type="EMBL" id="CP092866">
    <property type="protein sequence ID" value="UYV66556.1"/>
    <property type="molecule type" value="Genomic_DNA"/>
</dbReference>
<dbReference type="InterPro" id="IPR004875">
    <property type="entry name" value="DDE_SF_endonuclease_dom"/>
</dbReference>
<keyword evidence="4" id="KW-1185">Reference proteome</keyword>
<evidence type="ECO:0000313" key="4">
    <source>
        <dbReference type="Proteomes" id="UP001235939"/>
    </source>
</evidence>
<name>A0ABY6KEC0_9ARAC</name>
<organism evidence="3 4">
    <name type="scientific">Cordylochernes scorpioides</name>
    <dbReference type="NCBI Taxonomy" id="51811"/>
    <lineage>
        <taxon>Eukaryota</taxon>
        <taxon>Metazoa</taxon>
        <taxon>Ecdysozoa</taxon>
        <taxon>Arthropoda</taxon>
        <taxon>Chelicerata</taxon>
        <taxon>Arachnida</taxon>
        <taxon>Pseudoscorpiones</taxon>
        <taxon>Cheliferoidea</taxon>
        <taxon>Chernetidae</taxon>
        <taxon>Cordylochernes</taxon>
    </lineage>
</organism>
<gene>
    <name evidence="3" type="ORF">LAZ67_4002076</name>
</gene>
<feature type="compositionally biased region" description="Basic and acidic residues" evidence="1">
    <location>
        <begin position="286"/>
        <end position="301"/>
    </location>
</feature>
<reference evidence="3 4" key="1">
    <citation type="submission" date="2022-01" db="EMBL/GenBank/DDBJ databases">
        <title>A chromosomal length assembly of Cordylochernes scorpioides.</title>
        <authorList>
            <person name="Zeh D."/>
            <person name="Zeh J."/>
        </authorList>
    </citation>
    <scope>NUCLEOTIDE SEQUENCE [LARGE SCALE GENOMIC DNA]</scope>
    <source>
        <strain evidence="3">IN4F17</strain>
        <tissue evidence="3">Whole Body</tissue>
    </source>
</reference>
<dbReference type="Proteomes" id="UP001235939">
    <property type="component" value="Chromosome 04"/>
</dbReference>